<reference evidence="4" key="2">
    <citation type="submission" date="2025-04" db="UniProtKB">
        <authorList>
            <consortium name="RefSeq"/>
        </authorList>
    </citation>
    <scope>IDENTIFICATION</scope>
    <source>
        <strain evidence="4">Aabys</strain>
    </source>
</reference>
<dbReference type="KEGG" id="mde:105262533"/>
<gene>
    <name evidence="2" type="primary">105262533</name>
    <name evidence="4" type="synonym">LOC105262533</name>
</gene>
<dbReference type="OrthoDB" id="8032160at2759"/>
<name>A0A1I8NL91_MUSDO</name>
<dbReference type="EnsemblMetazoa" id="MDOA016954-RA">
    <property type="protein sequence ID" value="MDOA016954-PA"/>
    <property type="gene ID" value="MDOA016954"/>
</dbReference>
<feature type="transmembrane region" description="Helical" evidence="1">
    <location>
        <begin position="81"/>
        <end position="102"/>
    </location>
</feature>
<dbReference type="AlphaFoldDB" id="A0A1I8NL91"/>
<dbReference type="VEuPathDB" id="VectorBase:MDOA016954"/>
<evidence type="ECO:0000313" key="2">
    <source>
        <dbReference type="EnsemblMetazoa" id="MDOA016954-PA"/>
    </source>
</evidence>
<dbReference type="GeneID" id="105262533"/>
<dbReference type="VEuPathDB" id="VectorBase:MDOMA2_018128"/>
<protein>
    <submittedName>
        <fullName evidence="4">Uncharacterized protein LOC105262533</fullName>
    </submittedName>
</protein>
<reference evidence="2" key="1">
    <citation type="submission" date="2020-05" db="UniProtKB">
        <authorList>
            <consortium name="EnsemblMetazoa"/>
        </authorList>
    </citation>
    <scope>IDENTIFICATION</scope>
    <source>
        <strain evidence="2">Aabys</strain>
    </source>
</reference>
<dbReference type="RefSeq" id="XP_011296113.1">
    <property type="nucleotide sequence ID" value="XM_011297811.2"/>
</dbReference>
<keyword evidence="1" id="KW-0472">Membrane</keyword>
<sequence>MGRLTEYMFNSPHSISAGDFEEIFENESAALGGGAPTTLRTPLESSILNFMENFQRDDDDADGGAMTESTAVCKLHVPSWLNIWCIIITVCILAVLIALGLIMRQVQIQKQRQTRTECYNCYPASPEYFCEHFLDRNQIMVY</sequence>
<keyword evidence="3" id="KW-1185">Reference proteome</keyword>
<keyword evidence="1" id="KW-0812">Transmembrane</keyword>
<accession>A0A1I8NL91</accession>
<dbReference type="Proteomes" id="UP001652621">
    <property type="component" value="Unplaced"/>
</dbReference>
<organism evidence="2">
    <name type="scientific">Musca domestica</name>
    <name type="common">House fly</name>
    <dbReference type="NCBI Taxonomy" id="7370"/>
    <lineage>
        <taxon>Eukaryota</taxon>
        <taxon>Metazoa</taxon>
        <taxon>Ecdysozoa</taxon>
        <taxon>Arthropoda</taxon>
        <taxon>Hexapoda</taxon>
        <taxon>Insecta</taxon>
        <taxon>Pterygota</taxon>
        <taxon>Neoptera</taxon>
        <taxon>Endopterygota</taxon>
        <taxon>Diptera</taxon>
        <taxon>Brachycera</taxon>
        <taxon>Muscomorpha</taxon>
        <taxon>Muscoidea</taxon>
        <taxon>Muscidae</taxon>
        <taxon>Musca</taxon>
    </lineage>
</organism>
<keyword evidence="1" id="KW-1133">Transmembrane helix</keyword>
<evidence type="ECO:0000256" key="1">
    <source>
        <dbReference type="SAM" id="Phobius"/>
    </source>
</evidence>
<evidence type="ECO:0000313" key="4">
    <source>
        <dbReference type="RefSeq" id="XP_011296113.1"/>
    </source>
</evidence>
<proteinExistence type="predicted"/>
<evidence type="ECO:0000313" key="3">
    <source>
        <dbReference type="Proteomes" id="UP001652621"/>
    </source>
</evidence>